<keyword evidence="1" id="KW-0732">Signal</keyword>
<comment type="caution">
    <text evidence="2">The sequence shown here is derived from an EMBL/GenBank/DDBJ whole genome shotgun (WGS) entry which is preliminary data.</text>
</comment>
<dbReference type="AlphaFoldDB" id="A0A9P6NLW1"/>
<feature type="chain" id="PRO_5040414782" evidence="1">
    <location>
        <begin position="21"/>
        <end position="234"/>
    </location>
</feature>
<evidence type="ECO:0000313" key="2">
    <source>
        <dbReference type="EMBL" id="KAG0149486.1"/>
    </source>
</evidence>
<organism evidence="2 3">
    <name type="scientific">Cronartium quercuum f. sp. fusiforme G11</name>
    <dbReference type="NCBI Taxonomy" id="708437"/>
    <lineage>
        <taxon>Eukaryota</taxon>
        <taxon>Fungi</taxon>
        <taxon>Dikarya</taxon>
        <taxon>Basidiomycota</taxon>
        <taxon>Pucciniomycotina</taxon>
        <taxon>Pucciniomycetes</taxon>
        <taxon>Pucciniales</taxon>
        <taxon>Coleosporiaceae</taxon>
        <taxon>Cronartium</taxon>
    </lineage>
</organism>
<feature type="signal peptide" evidence="1">
    <location>
        <begin position="1"/>
        <end position="20"/>
    </location>
</feature>
<dbReference type="EMBL" id="MU167227">
    <property type="protein sequence ID" value="KAG0149486.1"/>
    <property type="molecule type" value="Genomic_DNA"/>
</dbReference>
<sequence>MKKRLVLLVAFLWILGLVKCPPLLHRFTRNKYSRLNSGEVQIVDSAEKSVSTDPQTSKDESNPSTIIDMTQIEPPKETRKPKRPSGPGYLAVDLLTHPANPALKINLGQGKIIVNFIAQFLPKSWRDTFIPILERLYEVYEALLRQVPSIKEIVPWIFEEPVPKPPPPIPTKLFLSQGWTRLYKQLELALTLYPGHEESLDRYHERIAIWTEEDILSKFGMQSLHFISLHVWIF</sequence>
<gene>
    <name evidence="2" type="ORF">CROQUDRAFT_669181</name>
</gene>
<keyword evidence="3" id="KW-1185">Reference proteome</keyword>
<proteinExistence type="predicted"/>
<accession>A0A9P6NLW1</accession>
<dbReference type="Proteomes" id="UP000886653">
    <property type="component" value="Unassembled WGS sequence"/>
</dbReference>
<evidence type="ECO:0000256" key="1">
    <source>
        <dbReference type="SAM" id="SignalP"/>
    </source>
</evidence>
<reference evidence="2" key="1">
    <citation type="submission" date="2013-11" db="EMBL/GenBank/DDBJ databases">
        <title>Genome sequence of the fusiform rust pathogen reveals effectors for host alternation and coevolution with pine.</title>
        <authorList>
            <consortium name="DOE Joint Genome Institute"/>
            <person name="Smith K."/>
            <person name="Pendleton A."/>
            <person name="Kubisiak T."/>
            <person name="Anderson C."/>
            <person name="Salamov A."/>
            <person name="Aerts A."/>
            <person name="Riley R."/>
            <person name="Clum A."/>
            <person name="Lindquist E."/>
            <person name="Ence D."/>
            <person name="Campbell M."/>
            <person name="Kronenberg Z."/>
            <person name="Feau N."/>
            <person name="Dhillon B."/>
            <person name="Hamelin R."/>
            <person name="Burleigh J."/>
            <person name="Smith J."/>
            <person name="Yandell M."/>
            <person name="Nelson C."/>
            <person name="Grigoriev I."/>
            <person name="Davis J."/>
        </authorList>
    </citation>
    <scope>NUCLEOTIDE SEQUENCE</scope>
    <source>
        <strain evidence="2">G11</strain>
    </source>
</reference>
<name>A0A9P6NLW1_9BASI</name>
<protein>
    <submittedName>
        <fullName evidence="2">Uncharacterized protein</fullName>
    </submittedName>
</protein>
<evidence type="ECO:0000313" key="3">
    <source>
        <dbReference type="Proteomes" id="UP000886653"/>
    </source>
</evidence>